<dbReference type="RefSeq" id="WP_073974075.1">
    <property type="nucleotide sequence ID" value="NZ_FVZE01000007.1"/>
</dbReference>
<evidence type="ECO:0000256" key="8">
    <source>
        <dbReference type="ARBA" id="ARBA00023288"/>
    </source>
</evidence>
<evidence type="ECO:0000256" key="5">
    <source>
        <dbReference type="ARBA" id="ARBA00022729"/>
    </source>
</evidence>
<evidence type="ECO:0000313" key="10">
    <source>
        <dbReference type="EMBL" id="SLK07801.1"/>
    </source>
</evidence>
<keyword evidence="11" id="KW-1185">Reference proteome</keyword>
<reference evidence="11" key="1">
    <citation type="submission" date="2017-02" db="EMBL/GenBank/DDBJ databases">
        <authorList>
            <person name="Varghese N."/>
            <person name="Submissions S."/>
        </authorList>
    </citation>
    <scope>NUCLEOTIDE SEQUENCE [LARGE SCALE GENOMIC DNA]</scope>
    <source>
        <strain evidence="11">SM117</strain>
    </source>
</reference>
<dbReference type="AlphaFoldDB" id="A0A1U6IIF0"/>
<feature type="signal peptide" evidence="9">
    <location>
        <begin position="1"/>
        <end position="26"/>
    </location>
</feature>
<comment type="similarity">
    <text evidence="2 9">Belongs to the outer membrane factor (OMF) (TC 1.B.17) family.</text>
</comment>
<dbReference type="PANTHER" id="PTHR30203:SF20">
    <property type="entry name" value="MULTIDRUG RESISTANCE OUTER MEMBRANE PROTEIN MDTP-RELATED"/>
    <property type="match status" value="1"/>
</dbReference>
<name>A0A1U6IIF0_9SPHN</name>
<dbReference type="InterPro" id="IPR010131">
    <property type="entry name" value="MdtP/NodT-like"/>
</dbReference>
<accession>A0A1U6IIF0</accession>
<dbReference type="PROSITE" id="PS51257">
    <property type="entry name" value="PROKAR_LIPOPROTEIN"/>
    <property type="match status" value="1"/>
</dbReference>
<gene>
    <name evidence="10" type="ORF">SAMN06295987_10756</name>
</gene>
<dbReference type="Gene3D" id="1.20.1600.10">
    <property type="entry name" value="Outer membrane efflux proteins (OEP)"/>
    <property type="match status" value="1"/>
</dbReference>
<dbReference type="InterPro" id="IPR003423">
    <property type="entry name" value="OMP_efflux"/>
</dbReference>
<evidence type="ECO:0000256" key="1">
    <source>
        <dbReference type="ARBA" id="ARBA00004370"/>
    </source>
</evidence>
<dbReference type="STRING" id="428990.SAMN06295987_10756"/>
<dbReference type="PANTHER" id="PTHR30203">
    <property type="entry name" value="OUTER MEMBRANE CATION EFFLUX PROTEIN"/>
    <property type="match status" value="1"/>
</dbReference>
<evidence type="ECO:0000256" key="3">
    <source>
        <dbReference type="ARBA" id="ARBA00022452"/>
    </source>
</evidence>
<evidence type="ECO:0000256" key="9">
    <source>
        <dbReference type="RuleBase" id="RU362097"/>
    </source>
</evidence>
<sequence length="483" mass="50493">MSARFRIYGGAALVLALAACVPVSHPGARPALRTAETTEAGQTLAARGNTAWPPDQWWRLAGDPQLTALIEEGLANSPQVAVAVARVRRAEAEAQRVGAARLPSIGAEAEGGLRRQSGNNGIPAQFLPDGWKDYGQTSLSFGFDLDLWGRNRAALAAATSDARAAAVDAAQARLVLSVAITAAYAELGRHYRERDNAAAMLANRQAMRDIVAQRQRNGLDNLASLRRADAEVAGAEQDLAAVDENIGIRRNQLAALLGAGPDRGQSITRPPLAPSTPGGVPAGVTTDLLGRRPDIVAARERVEAAASRVKVARAGFFPSINLRALIGLQALGLGNLVDSGSLFGSVGPAISLPIFQGGALKAQYGSAEAAYDEAVANYNQTVVTAYQQVADAVTQRDAADKRLRAARTALAANEDALGLVRTRYEAGLASYLDVLASERGVQDLRLAVIGLETYQRGATLALIRALGGGFDAATTQPSGQTDQ</sequence>
<dbReference type="NCBIfam" id="TIGR01845">
    <property type="entry name" value="outer_NodT"/>
    <property type="match status" value="1"/>
</dbReference>
<dbReference type="GO" id="GO:0005886">
    <property type="term" value="C:plasma membrane"/>
    <property type="evidence" value="ECO:0007669"/>
    <property type="project" value="UniProtKB-SubCell"/>
</dbReference>
<dbReference type="Gene3D" id="2.20.200.10">
    <property type="entry name" value="Outer membrane efflux proteins (OEP)"/>
    <property type="match status" value="1"/>
</dbReference>
<comment type="subcellular location">
    <subcellularLocation>
        <location evidence="9">Cell membrane</location>
        <topology evidence="9">Lipid-anchor</topology>
    </subcellularLocation>
    <subcellularLocation>
        <location evidence="1">Membrane</location>
    </subcellularLocation>
</comment>
<dbReference type="Pfam" id="PF02321">
    <property type="entry name" value="OEP"/>
    <property type="match status" value="2"/>
</dbReference>
<evidence type="ECO:0000256" key="6">
    <source>
        <dbReference type="ARBA" id="ARBA00023136"/>
    </source>
</evidence>
<dbReference type="SUPFAM" id="SSF56954">
    <property type="entry name" value="Outer membrane efflux proteins (OEP)"/>
    <property type="match status" value="1"/>
</dbReference>
<evidence type="ECO:0000256" key="4">
    <source>
        <dbReference type="ARBA" id="ARBA00022692"/>
    </source>
</evidence>
<proteinExistence type="inferred from homology"/>
<keyword evidence="5 9" id="KW-0732">Signal</keyword>
<keyword evidence="3 9" id="KW-1134">Transmembrane beta strand</keyword>
<keyword evidence="6 9" id="KW-0472">Membrane</keyword>
<evidence type="ECO:0000256" key="2">
    <source>
        <dbReference type="ARBA" id="ARBA00007613"/>
    </source>
</evidence>
<keyword evidence="4 9" id="KW-0812">Transmembrane</keyword>
<dbReference type="GO" id="GO:0015562">
    <property type="term" value="F:efflux transmembrane transporter activity"/>
    <property type="evidence" value="ECO:0007669"/>
    <property type="project" value="InterPro"/>
</dbReference>
<keyword evidence="7 9" id="KW-0564">Palmitate</keyword>
<protein>
    <submittedName>
        <fullName evidence="10">Efflux transporter, outer membrane factor (OMF) lipoprotein, NodT family</fullName>
    </submittedName>
</protein>
<organism evidence="10 11">
    <name type="scientific">Novosphingobium mathurense</name>
    <dbReference type="NCBI Taxonomy" id="428990"/>
    <lineage>
        <taxon>Bacteria</taxon>
        <taxon>Pseudomonadati</taxon>
        <taxon>Pseudomonadota</taxon>
        <taxon>Alphaproteobacteria</taxon>
        <taxon>Sphingomonadales</taxon>
        <taxon>Sphingomonadaceae</taxon>
        <taxon>Novosphingobium</taxon>
    </lineage>
</organism>
<dbReference type="EMBL" id="FVZE01000007">
    <property type="protein sequence ID" value="SLK07801.1"/>
    <property type="molecule type" value="Genomic_DNA"/>
</dbReference>
<dbReference type="Proteomes" id="UP000190989">
    <property type="component" value="Unassembled WGS sequence"/>
</dbReference>
<feature type="chain" id="PRO_5010397766" evidence="9">
    <location>
        <begin position="27"/>
        <end position="483"/>
    </location>
</feature>
<keyword evidence="8 9" id="KW-0449">Lipoprotein</keyword>
<evidence type="ECO:0000313" key="11">
    <source>
        <dbReference type="Proteomes" id="UP000190989"/>
    </source>
</evidence>
<evidence type="ECO:0000256" key="7">
    <source>
        <dbReference type="ARBA" id="ARBA00023139"/>
    </source>
</evidence>